<dbReference type="EMBL" id="GBRH01170897">
    <property type="protein sequence ID" value="JAE26999.1"/>
    <property type="molecule type" value="Transcribed_RNA"/>
</dbReference>
<reference evidence="1" key="2">
    <citation type="journal article" date="2015" name="Data Brief">
        <title>Shoot transcriptome of the giant reed, Arundo donax.</title>
        <authorList>
            <person name="Barrero R.A."/>
            <person name="Guerrero F.D."/>
            <person name="Moolhuijzen P."/>
            <person name="Goolsby J.A."/>
            <person name="Tidwell J."/>
            <person name="Bellgard S.E."/>
            <person name="Bellgard M.I."/>
        </authorList>
    </citation>
    <scope>NUCLEOTIDE SEQUENCE</scope>
    <source>
        <tissue evidence="1">Shoot tissue taken approximately 20 cm above the soil surface</tissue>
    </source>
</reference>
<proteinExistence type="predicted"/>
<sequence>MTTPSVEATRNEPGEGRCLLLHLDLRWELGFHLACSTFMLEIWFNLLPYGSNLRWTNVFFFRLCDFK</sequence>
<name>A0A0A9GTZ1_ARUDO</name>
<reference evidence="1" key="1">
    <citation type="submission" date="2014-09" db="EMBL/GenBank/DDBJ databases">
        <authorList>
            <person name="Magalhaes I.L.F."/>
            <person name="Oliveira U."/>
            <person name="Santos F.R."/>
            <person name="Vidigal T.H.D.A."/>
            <person name="Brescovit A.D."/>
            <person name="Santos A.J."/>
        </authorList>
    </citation>
    <scope>NUCLEOTIDE SEQUENCE</scope>
    <source>
        <tissue evidence="1">Shoot tissue taken approximately 20 cm above the soil surface</tissue>
    </source>
</reference>
<accession>A0A0A9GTZ1</accession>
<protein>
    <submittedName>
        <fullName evidence="1">Uncharacterized protein</fullName>
    </submittedName>
</protein>
<organism evidence="1">
    <name type="scientific">Arundo donax</name>
    <name type="common">Giant reed</name>
    <name type="synonym">Donax arundinaceus</name>
    <dbReference type="NCBI Taxonomy" id="35708"/>
    <lineage>
        <taxon>Eukaryota</taxon>
        <taxon>Viridiplantae</taxon>
        <taxon>Streptophyta</taxon>
        <taxon>Embryophyta</taxon>
        <taxon>Tracheophyta</taxon>
        <taxon>Spermatophyta</taxon>
        <taxon>Magnoliopsida</taxon>
        <taxon>Liliopsida</taxon>
        <taxon>Poales</taxon>
        <taxon>Poaceae</taxon>
        <taxon>PACMAD clade</taxon>
        <taxon>Arundinoideae</taxon>
        <taxon>Arundineae</taxon>
        <taxon>Arundo</taxon>
    </lineage>
</organism>
<dbReference type="AlphaFoldDB" id="A0A0A9GTZ1"/>
<evidence type="ECO:0000313" key="1">
    <source>
        <dbReference type="EMBL" id="JAE26999.1"/>
    </source>
</evidence>